<dbReference type="InterPro" id="IPR001958">
    <property type="entry name" value="Tet-R_TetA/multi-R_MdtG-like"/>
</dbReference>
<feature type="transmembrane region" description="Helical" evidence="6">
    <location>
        <begin position="300"/>
        <end position="317"/>
    </location>
</feature>
<feature type="transmembrane region" description="Helical" evidence="6">
    <location>
        <begin position="195"/>
        <end position="221"/>
    </location>
</feature>
<dbReference type="SUPFAM" id="SSF103473">
    <property type="entry name" value="MFS general substrate transporter"/>
    <property type="match status" value="1"/>
</dbReference>
<evidence type="ECO:0000256" key="2">
    <source>
        <dbReference type="ARBA" id="ARBA00022448"/>
    </source>
</evidence>
<dbReference type="AlphaFoldDB" id="A0A3B0VRL4"/>
<proteinExistence type="predicted"/>
<organism evidence="8">
    <name type="scientific">hydrothermal vent metagenome</name>
    <dbReference type="NCBI Taxonomy" id="652676"/>
    <lineage>
        <taxon>unclassified sequences</taxon>
        <taxon>metagenomes</taxon>
        <taxon>ecological metagenomes</taxon>
    </lineage>
</organism>
<feature type="domain" description="Major facilitator superfamily (MFS) profile" evidence="7">
    <location>
        <begin position="1"/>
        <end position="388"/>
    </location>
</feature>
<feature type="transmembrane region" description="Helical" evidence="6">
    <location>
        <begin position="91"/>
        <end position="112"/>
    </location>
</feature>
<reference evidence="8" key="1">
    <citation type="submission" date="2018-06" db="EMBL/GenBank/DDBJ databases">
        <authorList>
            <person name="Zhirakovskaya E."/>
        </authorList>
    </citation>
    <scope>NUCLEOTIDE SEQUENCE</scope>
</reference>
<feature type="transmembrane region" description="Helical" evidence="6">
    <location>
        <begin position="35"/>
        <end position="54"/>
    </location>
</feature>
<evidence type="ECO:0000256" key="6">
    <source>
        <dbReference type="SAM" id="Phobius"/>
    </source>
</evidence>
<evidence type="ECO:0000256" key="1">
    <source>
        <dbReference type="ARBA" id="ARBA00004141"/>
    </source>
</evidence>
<feature type="transmembrane region" description="Helical" evidence="6">
    <location>
        <begin position="272"/>
        <end position="294"/>
    </location>
</feature>
<feature type="transmembrane region" description="Helical" evidence="6">
    <location>
        <begin position="124"/>
        <end position="149"/>
    </location>
</feature>
<keyword evidence="3 6" id="KW-0812">Transmembrane</keyword>
<evidence type="ECO:0000256" key="4">
    <source>
        <dbReference type="ARBA" id="ARBA00022989"/>
    </source>
</evidence>
<gene>
    <name evidence="8" type="ORF">MNBD_CHLOROFLEXI01-475</name>
</gene>
<name>A0A3B0VRL4_9ZZZZ</name>
<keyword evidence="5 6" id="KW-0472">Membrane</keyword>
<dbReference type="PROSITE" id="PS50850">
    <property type="entry name" value="MFS"/>
    <property type="match status" value="1"/>
</dbReference>
<dbReference type="EMBL" id="UOEU01001012">
    <property type="protein sequence ID" value="VAW43070.1"/>
    <property type="molecule type" value="Genomic_DNA"/>
</dbReference>
<dbReference type="InterPro" id="IPR011701">
    <property type="entry name" value="MFS"/>
</dbReference>
<sequence>MTILLIVFVQMLGASMSFPILLLFAQREFHIQPEISALLMSSFFAAQFLAGPFIGRLSDKYGRVPILIISQIGTVISFIMIGAAPNIAIMFIARVLDGITGGNIIVAQAYITDITPPEKRTESLGYIFAAFGLGFIFGPVLGGGLSAAFGPRVPFYMAAAIAAVTVILSWRILTESLTPEQRIKNRTSRTAGFKISEILTNGSLLTILLIVFIGQFAMGLLQVTFSLFGDAVLFADYSERIVDLGIGLLLTVVGIAQFFTQTVLLRRALARFGEVTLVIMGGLLRAVGMLFYAIAVGPWLGIPGSIFFAMGMGLMMPSLQSLSTRTVPDEVRGGVLGLYQSTVSLATIFSTALGGIIFAQNPRNPYWLGMGLSIFAVIPAYLFLKRPLRPEKIDTAAP</sequence>
<evidence type="ECO:0000259" key="7">
    <source>
        <dbReference type="PROSITE" id="PS50850"/>
    </source>
</evidence>
<dbReference type="PRINTS" id="PR01035">
    <property type="entry name" value="TCRTETA"/>
</dbReference>
<dbReference type="PANTHER" id="PTHR23504">
    <property type="entry name" value="MAJOR FACILITATOR SUPERFAMILY DOMAIN-CONTAINING PROTEIN 10"/>
    <property type="match status" value="1"/>
</dbReference>
<feature type="transmembrane region" description="Helical" evidence="6">
    <location>
        <begin position="241"/>
        <end position="260"/>
    </location>
</feature>
<protein>
    <submittedName>
        <fullName evidence="8">Uncharacterized MFS-type transporter</fullName>
    </submittedName>
</protein>
<dbReference type="GO" id="GO:0022857">
    <property type="term" value="F:transmembrane transporter activity"/>
    <property type="evidence" value="ECO:0007669"/>
    <property type="project" value="InterPro"/>
</dbReference>
<keyword evidence="2" id="KW-0813">Transport</keyword>
<accession>A0A3B0VRL4</accession>
<dbReference type="Gene3D" id="1.20.1250.20">
    <property type="entry name" value="MFS general substrate transporter like domains"/>
    <property type="match status" value="1"/>
</dbReference>
<comment type="subcellular location">
    <subcellularLocation>
        <location evidence="1">Membrane</location>
        <topology evidence="1">Multi-pass membrane protein</topology>
    </subcellularLocation>
</comment>
<evidence type="ECO:0000256" key="5">
    <source>
        <dbReference type="ARBA" id="ARBA00023136"/>
    </source>
</evidence>
<feature type="transmembrane region" description="Helical" evidence="6">
    <location>
        <begin position="365"/>
        <end position="384"/>
    </location>
</feature>
<evidence type="ECO:0000256" key="3">
    <source>
        <dbReference type="ARBA" id="ARBA00022692"/>
    </source>
</evidence>
<dbReference type="CDD" id="cd17330">
    <property type="entry name" value="MFS_SLC46_TetA_like"/>
    <property type="match status" value="1"/>
</dbReference>
<keyword evidence="4 6" id="KW-1133">Transmembrane helix</keyword>
<feature type="transmembrane region" description="Helical" evidence="6">
    <location>
        <begin position="66"/>
        <end position="85"/>
    </location>
</feature>
<dbReference type="InterPro" id="IPR020846">
    <property type="entry name" value="MFS_dom"/>
</dbReference>
<feature type="transmembrane region" description="Helical" evidence="6">
    <location>
        <begin position="155"/>
        <end position="174"/>
    </location>
</feature>
<dbReference type="GO" id="GO:0016020">
    <property type="term" value="C:membrane"/>
    <property type="evidence" value="ECO:0007669"/>
    <property type="project" value="UniProtKB-SubCell"/>
</dbReference>
<feature type="transmembrane region" description="Helical" evidence="6">
    <location>
        <begin position="338"/>
        <end position="359"/>
    </location>
</feature>
<evidence type="ECO:0000313" key="8">
    <source>
        <dbReference type="EMBL" id="VAW43070.1"/>
    </source>
</evidence>
<dbReference type="PANTHER" id="PTHR23504:SF15">
    <property type="entry name" value="MAJOR FACILITATOR SUPERFAMILY (MFS) PROFILE DOMAIN-CONTAINING PROTEIN"/>
    <property type="match status" value="1"/>
</dbReference>
<dbReference type="Pfam" id="PF07690">
    <property type="entry name" value="MFS_1"/>
    <property type="match status" value="1"/>
</dbReference>
<dbReference type="InterPro" id="IPR036259">
    <property type="entry name" value="MFS_trans_sf"/>
</dbReference>